<keyword evidence="5" id="KW-0804">Transcription</keyword>
<dbReference type="Proteomes" id="UP001164965">
    <property type="component" value="Chromosome"/>
</dbReference>
<keyword evidence="7" id="KW-0808">Transferase</keyword>
<evidence type="ECO:0000256" key="4">
    <source>
        <dbReference type="ARBA" id="ARBA00023125"/>
    </source>
</evidence>
<dbReference type="InterPro" id="IPR000524">
    <property type="entry name" value="Tscrpt_reg_HTH_GntR"/>
</dbReference>
<sequence length="463" mass="49280">MKGFPMTTVVLPVVLDRADPAPLPHQLARCIRDLVAHGTLRRGERLPSSRTLATDLGVSRVVTTQAYEQLVAEGWLAARPGSGTYVASDGTNLLDPPVRPATARTGSSLTRLDTGTPWIDPRWSAGWRRAWREVAAARPPRGYDDPRGLPELREALAEHLARSRGLVVHPDEVLTTAGATDGWRQLLGVLDPGPVAIEDPGYRAAVVTAVAVGRSVVDLPAGTTPPRLDGIIATYVTPAHQHPTGVTMGAPERVALLAAARGARCLVVEDDYDSELRYDVAPIPALAALDHNQVAYLGTASKAVSPSLRLGWVVAPAPLTERLVAQRAVTHDTPAWAVQRAFVSLLRDGYLDRVIRSARTVYAERLARVDAALSPFAVRAGPLAGMYSTWLVPAAAATRARDDARRAGFDVALLSDYCRSAARSGLVVGVGGCSDAQLDTALQAMVNGLGEDNPGGHRAPSWR</sequence>
<dbReference type="CDD" id="cd00609">
    <property type="entry name" value="AAT_like"/>
    <property type="match status" value="1"/>
</dbReference>
<evidence type="ECO:0000256" key="1">
    <source>
        <dbReference type="ARBA" id="ARBA00005384"/>
    </source>
</evidence>
<evidence type="ECO:0000313" key="8">
    <source>
        <dbReference type="Proteomes" id="UP001164965"/>
    </source>
</evidence>
<evidence type="ECO:0000259" key="6">
    <source>
        <dbReference type="PROSITE" id="PS50949"/>
    </source>
</evidence>
<dbReference type="InterPro" id="IPR004839">
    <property type="entry name" value="Aminotransferase_I/II_large"/>
</dbReference>
<dbReference type="SUPFAM" id="SSF46785">
    <property type="entry name" value="Winged helix' DNA-binding domain"/>
    <property type="match status" value="1"/>
</dbReference>
<dbReference type="SMART" id="SM00345">
    <property type="entry name" value="HTH_GNTR"/>
    <property type="match status" value="1"/>
</dbReference>
<dbReference type="Gene3D" id="3.40.640.10">
    <property type="entry name" value="Type I PLP-dependent aspartate aminotransferase-like (Major domain)"/>
    <property type="match status" value="1"/>
</dbReference>
<feature type="domain" description="HTH gntR-type" evidence="6">
    <location>
        <begin position="21"/>
        <end position="89"/>
    </location>
</feature>
<evidence type="ECO:0000256" key="3">
    <source>
        <dbReference type="ARBA" id="ARBA00023015"/>
    </source>
</evidence>
<keyword evidence="8" id="KW-1185">Reference proteome</keyword>
<gene>
    <name evidence="7" type="ORF">RHODO2019_02025</name>
</gene>
<dbReference type="EMBL" id="CP110615">
    <property type="protein sequence ID" value="UZJ25284.1"/>
    <property type="molecule type" value="Genomic_DNA"/>
</dbReference>
<dbReference type="Gene3D" id="1.10.10.10">
    <property type="entry name" value="Winged helix-like DNA-binding domain superfamily/Winged helix DNA-binding domain"/>
    <property type="match status" value="1"/>
</dbReference>
<dbReference type="InterPro" id="IPR036390">
    <property type="entry name" value="WH_DNA-bd_sf"/>
</dbReference>
<keyword evidence="4" id="KW-0238">DNA-binding</keyword>
<dbReference type="InterPro" id="IPR015424">
    <property type="entry name" value="PyrdxlP-dep_Trfase"/>
</dbReference>
<dbReference type="Pfam" id="PF00155">
    <property type="entry name" value="Aminotran_1_2"/>
    <property type="match status" value="1"/>
</dbReference>
<dbReference type="Pfam" id="PF00392">
    <property type="entry name" value="GntR"/>
    <property type="match status" value="1"/>
</dbReference>
<proteinExistence type="inferred from homology"/>
<evidence type="ECO:0000313" key="7">
    <source>
        <dbReference type="EMBL" id="UZJ25284.1"/>
    </source>
</evidence>
<dbReference type="InterPro" id="IPR015421">
    <property type="entry name" value="PyrdxlP-dep_Trfase_major"/>
</dbReference>
<keyword evidence="3" id="KW-0805">Transcription regulation</keyword>
<dbReference type="InterPro" id="IPR051446">
    <property type="entry name" value="HTH_trans_reg/aminotransferase"/>
</dbReference>
<dbReference type="GO" id="GO:0008483">
    <property type="term" value="F:transaminase activity"/>
    <property type="evidence" value="ECO:0007669"/>
    <property type="project" value="UniProtKB-KW"/>
</dbReference>
<keyword evidence="7" id="KW-0032">Aminotransferase</keyword>
<protein>
    <submittedName>
        <fullName evidence="7">PLP-dependent aminotransferase family protein</fullName>
    </submittedName>
</protein>
<dbReference type="PRINTS" id="PR00035">
    <property type="entry name" value="HTHGNTR"/>
</dbReference>
<organism evidence="7 8">
    <name type="scientific">Rhodococcus antarcticus</name>
    <dbReference type="NCBI Taxonomy" id="2987751"/>
    <lineage>
        <taxon>Bacteria</taxon>
        <taxon>Bacillati</taxon>
        <taxon>Actinomycetota</taxon>
        <taxon>Actinomycetes</taxon>
        <taxon>Mycobacteriales</taxon>
        <taxon>Nocardiaceae</taxon>
        <taxon>Rhodococcus</taxon>
    </lineage>
</organism>
<dbReference type="SUPFAM" id="SSF53383">
    <property type="entry name" value="PLP-dependent transferases"/>
    <property type="match status" value="1"/>
</dbReference>
<dbReference type="PANTHER" id="PTHR46577">
    <property type="entry name" value="HTH-TYPE TRANSCRIPTIONAL REGULATORY PROTEIN GABR"/>
    <property type="match status" value="1"/>
</dbReference>
<name>A0ABY6P0U1_9NOCA</name>
<accession>A0ABY6P0U1</accession>
<dbReference type="InterPro" id="IPR036388">
    <property type="entry name" value="WH-like_DNA-bd_sf"/>
</dbReference>
<reference evidence="7" key="1">
    <citation type="submission" date="2022-10" db="EMBL/GenBank/DDBJ databases">
        <title>Rhodococcus sp.75.</title>
        <authorList>
            <person name="Sun M."/>
        </authorList>
    </citation>
    <scope>NUCLEOTIDE SEQUENCE</scope>
    <source>
        <strain evidence="7">75</strain>
    </source>
</reference>
<comment type="similarity">
    <text evidence="1">In the C-terminal section; belongs to the class-I pyridoxal-phosphate-dependent aminotransferase family.</text>
</comment>
<dbReference type="RefSeq" id="WP_265383390.1">
    <property type="nucleotide sequence ID" value="NZ_CP110615.1"/>
</dbReference>
<dbReference type="PROSITE" id="PS50949">
    <property type="entry name" value="HTH_GNTR"/>
    <property type="match status" value="1"/>
</dbReference>
<keyword evidence="2" id="KW-0663">Pyridoxal phosphate</keyword>
<evidence type="ECO:0000256" key="5">
    <source>
        <dbReference type="ARBA" id="ARBA00023163"/>
    </source>
</evidence>
<dbReference type="PANTHER" id="PTHR46577:SF1">
    <property type="entry name" value="HTH-TYPE TRANSCRIPTIONAL REGULATORY PROTEIN GABR"/>
    <property type="match status" value="1"/>
</dbReference>
<dbReference type="CDD" id="cd07377">
    <property type="entry name" value="WHTH_GntR"/>
    <property type="match status" value="1"/>
</dbReference>
<evidence type="ECO:0000256" key="2">
    <source>
        <dbReference type="ARBA" id="ARBA00022898"/>
    </source>
</evidence>